<reference evidence="3" key="1">
    <citation type="journal article" date="2014" name="Int. J. Syst. Evol. Microbiol.">
        <title>Complete genome sequence of Corynebacterium casei LMG S-19264T (=DSM 44701T), isolated from a smear-ripened cheese.</title>
        <authorList>
            <consortium name="US DOE Joint Genome Institute (JGI-PGF)"/>
            <person name="Walter F."/>
            <person name="Albersmeier A."/>
            <person name="Kalinowski J."/>
            <person name="Ruckert C."/>
        </authorList>
    </citation>
    <scope>NUCLEOTIDE SEQUENCE</scope>
    <source>
        <strain evidence="3">CGMCC 1.15519</strain>
    </source>
</reference>
<dbReference type="Pfam" id="PF01408">
    <property type="entry name" value="GFO_IDH_MocA"/>
    <property type="match status" value="1"/>
</dbReference>
<dbReference type="Proteomes" id="UP000635071">
    <property type="component" value="Unassembled WGS sequence"/>
</dbReference>
<protein>
    <submittedName>
        <fullName evidence="3">1,5-anhydro-D-fructose reductase</fullName>
    </submittedName>
</protein>
<dbReference type="PANTHER" id="PTHR43377:SF1">
    <property type="entry name" value="BILIVERDIN REDUCTASE A"/>
    <property type="match status" value="1"/>
</dbReference>
<proteinExistence type="predicted"/>
<dbReference type="InterPro" id="IPR036291">
    <property type="entry name" value="NAD(P)-bd_dom_sf"/>
</dbReference>
<evidence type="ECO:0000313" key="4">
    <source>
        <dbReference type="Proteomes" id="UP000635071"/>
    </source>
</evidence>
<dbReference type="Gene3D" id="3.40.50.720">
    <property type="entry name" value="NAD(P)-binding Rossmann-like Domain"/>
    <property type="match status" value="1"/>
</dbReference>
<reference evidence="3" key="2">
    <citation type="submission" date="2020-09" db="EMBL/GenBank/DDBJ databases">
        <authorList>
            <person name="Sun Q."/>
            <person name="Zhou Y."/>
        </authorList>
    </citation>
    <scope>NUCLEOTIDE SEQUENCE</scope>
    <source>
        <strain evidence="3">CGMCC 1.15519</strain>
    </source>
</reference>
<dbReference type="RefSeq" id="WP_188764366.1">
    <property type="nucleotide sequence ID" value="NZ_BMJM01000019.1"/>
</dbReference>
<dbReference type="InterPro" id="IPR051450">
    <property type="entry name" value="Gfo/Idh/MocA_Oxidoreductases"/>
</dbReference>
<dbReference type="SUPFAM" id="SSF51735">
    <property type="entry name" value="NAD(P)-binding Rossmann-fold domains"/>
    <property type="match status" value="1"/>
</dbReference>
<dbReference type="InterPro" id="IPR055170">
    <property type="entry name" value="GFO_IDH_MocA-like_dom"/>
</dbReference>
<dbReference type="Gene3D" id="3.30.360.10">
    <property type="entry name" value="Dihydrodipicolinate Reductase, domain 2"/>
    <property type="match status" value="1"/>
</dbReference>
<dbReference type="AlphaFoldDB" id="A0A917EBS5"/>
<evidence type="ECO:0000259" key="2">
    <source>
        <dbReference type="Pfam" id="PF22725"/>
    </source>
</evidence>
<dbReference type="SUPFAM" id="SSF55347">
    <property type="entry name" value="Glyceraldehyde-3-phosphate dehydrogenase-like, C-terminal domain"/>
    <property type="match status" value="1"/>
</dbReference>
<gene>
    <name evidence="3" type="primary">afr</name>
    <name evidence="3" type="ORF">GCM10011529_30840</name>
</gene>
<name>A0A917EBS5_9SPHN</name>
<dbReference type="GO" id="GO:0000166">
    <property type="term" value="F:nucleotide binding"/>
    <property type="evidence" value="ECO:0007669"/>
    <property type="project" value="InterPro"/>
</dbReference>
<organism evidence="3 4">
    <name type="scientific">Sandarakinorhabdus glacialis</name>
    <dbReference type="NCBI Taxonomy" id="1614636"/>
    <lineage>
        <taxon>Bacteria</taxon>
        <taxon>Pseudomonadati</taxon>
        <taxon>Pseudomonadota</taxon>
        <taxon>Alphaproteobacteria</taxon>
        <taxon>Sphingomonadales</taxon>
        <taxon>Sphingosinicellaceae</taxon>
        <taxon>Sandarakinorhabdus</taxon>
    </lineage>
</organism>
<feature type="domain" description="Gfo/Idh/MocA-like oxidoreductase N-terminal" evidence="1">
    <location>
        <begin position="3"/>
        <end position="108"/>
    </location>
</feature>
<accession>A0A917EBS5</accession>
<sequence>MRFRWGIVGYGWVARDHMAPAIAAAGHELAIVADPSADARVEAERLGTAAVATTAEMLEWRPDAIYVATPNSRHLAPIIEATRAGIAILCEKPMAATLDDAEAIANLAGSVIYGTAFDQRHHPAHRAIREEIASGAIGQVTAVRINYACWVDSRWRSPGSGPDQANWRADPVAAGGGAVMDLALHGLDLAQMLLGEPLARLHIDLQRRVHDYAVDDGGMLSGRFANGALFQSHVAYNCPESLPRRRLEIIGDRGGIVALDTMGQSAGGSAMLTCGRSGIGRSIAFDENRSPFEAQATAFAAAVQGEPHDFSLNRDLTLMRLFAGAHDRAVLCL</sequence>
<feature type="domain" description="GFO/IDH/MocA-like oxidoreductase" evidence="2">
    <location>
        <begin position="125"/>
        <end position="256"/>
    </location>
</feature>
<dbReference type="InterPro" id="IPR000683">
    <property type="entry name" value="Gfo/Idh/MocA-like_OxRdtase_N"/>
</dbReference>
<dbReference type="EMBL" id="BMJM01000019">
    <property type="protein sequence ID" value="GGE22060.1"/>
    <property type="molecule type" value="Genomic_DNA"/>
</dbReference>
<dbReference type="Pfam" id="PF22725">
    <property type="entry name" value="GFO_IDH_MocA_C3"/>
    <property type="match status" value="1"/>
</dbReference>
<keyword evidence="4" id="KW-1185">Reference proteome</keyword>
<evidence type="ECO:0000259" key="1">
    <source>
        <dbReference type="Pfam" id="PF01408"/>
    </source>
</evidence>
<comment type="caution">
    <text evidence="3">The sequence shown here is derived from an EMBL/GenBank/DDBJ whole genome shotgun (WGS) entry which is preliminary data.</text>
</comment>
<dbReference type="PANTHER" id="PTHR43377">
    <property type="entry name" value="BILIVERDIN REDUCTASE A"/>
    <property type="match status" value="1"/>
</dbReference>
<evidence type="ECO:0000313" key="3">
    <source>
        <dbReference type="EMBL" id="GGE22060.1"/>
    </source>
</evidence>